<organism evidence="6 7">
    <name type="scientific">Linum tenue</name>
    <dbReference type="NCBI Taxonomy" id="586396"/>
    <lineage>
        <taxon>Eukaryota</taxon>
        <taxon>Viridiplantae</taxon>
        <taxon>Streptophyta</taxon>
        <taxon>Embryophyta</taxon>
        <taxon>Tracheophyta</taxon>
        <taxon>Spermatophyta</taxon>
        <taxon>Magnoliopsida</taxon>
        <taxon>eudicotyledons</taxon>
        <taxon>Gunneridae</taxon>
        <taxon>Pentapetalae</taxon>
        <taxon>rosids</taxon>
        <taxon>fabids</taxon>
        <taxon>Malpighiales</taxon>
        <taxon>Linaceae</taxon>
        <taxon>Linum</taxon>
    </lineage>
</organism>
<dbReference type="AlphaFoldDB" id="A0AAV0KXV7"/>
<proteinExistence type="inferred from homology"/>
<keyword evidence="7" id="KW-1185">Reference proteome</keyword>
<dbReference type="EMBL" id="CAMGYJ010000005">
    <property type="protein sequence ID" value="CAI0427028.1"/>
    <property type="molecule type" value="Genomic_DNA"/>
</dbReference>
<feature type="region of interest" description="Disordered" evidence="4">
    <location>
        <begin position="252"/>
        <end position="272"/>
    </location>
</feature>
<feature type="region of interest" description="Disordered" evidence="4">
    <location>
        <begin position="290"/>
        <end position="329"/>
    </location>
</feature>
<dbReference type="PANTHER" id="PTHR32295">
    <property type="entry name" value="IQ-DOMAIN 5-RELATED"/>
    <property type="match status" value="1"/>
</dbReference>
<evidence type="ECO:0000313" key="6">
    <source>
        <dbReference type="EMBL" id="CAI0427028.1"/>
    </source>
</evidence>
<dbReference type="Pfam" id="PF00612">
    <property type="entry name" value="IQ"/>
    <property type="match status" value="1"/>
</dbReference>
<evidence type="ECO:0000256" key="4">
    <source>
        <dbReference type="SAM" id="MobiDB-lite"/>
    </source>
</evidence>
<accession>A0AAV0KXV7</accession>
<dbReference type="PROSITE" id="PS50096">
    <property type="entry name" value="IQ"/>
    <property type="match status" value="1"/>
</dbReference>
<dbReference type="PANTHER" id="PTHR32295:SF274">
    <property type="entry name" value="PROTEIN IQ-DOMAIN 1-LIKE"/>
    <property type="match status" value="1"/>
</dbReference>
<dbReference type="GO" id="GO:0005516">
    <property type="term" value="F:calmodulin binding"/>
    <property type="evidence" value="ECO:0007669"/>
    <property type="project" value="UniProtKB-KW"/>
</dbReference>
<sequence length="438" mass="48478">MGRKGNWFSSVKKALSLDSKEKKTEAPLPPLPPQLDEEVKVLETTIEVNKHGYTLPVAPSELPEPAAPVVIETTVEVVRKANNFAGKSKEEAAAIRIQTAFRGYLARRALRALRGLVRLKMLIGGPTVKRQAVHTLKCMQTLARVQTQIHTRRVRMSEENPALQRQLLQKHARELESLQMKEGWDDSVQSKEQVESNMLSKFEAAMRRERALAYSFSHQQTLKNPARPATGMFMTPGNPSWGWSWLERWMSAHPDKDPNNDQASVKSGNNRSLVGGEISKAYARYQLNSDKLSPGDHQMSTNSPSATSKPVSSVVRKLKSATPRSSIGFPDEDTRSMVIFQSNRRHIIAGSSVRDDESLASLSSYMVPTESAKAKSRFQSPLGLGGTEQKEKGALSSAKKRLAYPPSSPARPRRHSGPPKVDTSLIKAENVVLPNGDM</sequence>
<gene>
    <name evidence="6" type="ORF">LITE_LOCUS21029</name>
</gene>
<dbReference type="SMART" id="SM00015">
    <property type="entry name" value="IQ"/>
    <property type="match status" value="1"/>
</dbReference>
<keyword evidence="1" id="KW-0112">Calmodulin-binding</keyword>
<protein>
    <recommendedName>
        <fullName evidence="5">DUF4005 domain-containing protein</fullName>
    </recommendedName>
</protein>
<reference evidence="6" key="1">
    <citation type="submission" date="2022-08" db="EMBL/GenBank/DDBJ databases">
        <authorList>
            <person name="Gutierrez-Valencia J."/>
        </authorList>
    </citation>
    <scope>NUCLEOTIDE SEQUENCE</scope>
</reference>
<evidence type="ECO:0000313" key="7">
    <source>
        <dbReference type="Proteomes" id="UP001154282"/>
    </source>
</evidence>
<comment type="subunit">
    <text evidence="3">Binds to multiple calmodulin (CaM) in the presence of Ca(2+) and CaM-like proteins.</text>
</comment>
<feature type="region of interest" description="Disordered" evidence="4">
    <location>
        <begin position="370"/>
        <end position="438"/>
    </location>
</feature>
<evidence type="ECO:0000256" key="2">
    <source>
        <dbReference type="ARBA" id="ARBA00024341"/>
    </source>
</evidence>
<dbReference type="InterPro" id="IPR000048">
    <property type="entry name" value="IQ_motif_EF-hand-BS"/>
</dbReference>
<feature type="compositionally biased region" description="Polar residues" evidence="4">
    <location>
        <begin position="260"/>
        <end position="272"/>
    </location>
</feature>
<comment type="caution">
    <text evidence="6">The sequence shown here is derived from an EMBL/GenBank/DDBJ whole genome shotgun (WGS) entry which is preliminary data.</text>
</comment>
<feature type="domain" description="DUF4005" evidence="5">
    <location>
        <begin position="297"/>
        <end position="417"/>
    </location>
</feature>
<name>A0AAV0KXV7_9ROSI</name>
<dbReference type="InterPro" id="IPR025064">
    <property type="entry name" value="DUF4005"/>
</dbReference>
<dbReference type="Gene3D" id="1.20.5.190">
    <property type="match status" value="1"/>
</dbReference>
<dbReference type="Proteomes" id="UP001154282">
    <property type="component" value="Unassembled WGS sequence"/>
</dbReference>
<comment type="similarity">
    <text evidence="2">Belongs to the IQD family.</text>
</comment>
<dbReference type="Pfam" id="PF13178">
    <property type="entry name" value="DUF4005"/>
    <property type="match status" value="1"/>
</dbReference>
<evidence type="ECO:0000256" key="1">
    <source>
        <dbReference type="ARBA" id="ARBA00022860"/>
    </source>
</evidence>
<evidence type="ECO:0000256" key="3">
    <source>
        <dbReference type="ARBA" id="ARBA00024378"/>
    </source>
</evidence>
<evidence type="ECO:0000259" key="5">
    <source>
        <dbReference type="Pfam" id="PF13178"/>
    </source>
</evidence>
<feature type="compositionally biased region" description="Polar residues" evidence="4">
    <location>
        <begin position="298"/>
        <end position="311"/>
    </location>
</feature>